<evidence type="ECO:0000256" key="3">
    <source>
        <dbReference type="ARBA" id="ARBA00022448"/>
    </source>
</evidence>
<feature type="transmembrane region" description="Helical" evidence="8">
    <location>
        <begin position="197"/>
        <end position="215"/>
    </location>
</feature>
<accession>A0ABD3XUR2</accession>
<name>A0ABD3XUR2_SINWO</name>
<protein>
    <recommendedName>
        <fullName evidence="8">Phosphate transporter</fullName>
    </recommendedName>
</protein>
<dbReference type="PANTHER" id="PTHR11101">
    <property type="entry name" value="PHOSPHATE TRANSPORTER"/>
    <property type="match status" value="1"/>
</dbReference>
<feature type="transmembrane region" description="Helical" evidence="8">
    <location>
        <begin position="575"/>
        <end position="597"/>
    </location>
</feature>
<dbReference type="GO" id="GO:0016020">
    <property type="term" value="C:membrane"/>
    <property type="evidence" value="ECO:0007669"/>
    <property type="project" value="UniProtKB-SubCell"/>
</dbReference>
<keyword evidence="11" id="KW-1185">Reference proteome</keyword>
<comment type="subcellular location">
    <subcellularLocation>
        <location evidence="1 8">Membrane</location>
        <topology evidence="1 8">Multi-pass membrane protein</topology>
    </subcellularLocation>
</comment>
<evidence type="ECO:0000256" key="9">
    <source>
        <dbReference type="SAM" id="MobiDB-lite"/>
    </source>
</evidence>
<evidence type="ECO:0000256" key="5">
    <source>
        <dbReference type="ARBA" id="ARBA00022692"/>
    </source>
</evidence>
<feature type="transmembrane region" description="Helical" evidence="8">
    <location>
        <begin position="227"/>
        <end position="250"/>
    </location>
</feature>
<comment type="function">
    <text evidence="8">Sodium-phosphate symporter.</text>
</comment>
<dbReference type="Proteomes" id="UP001634394">
    <property type="component" value="Unassembled WGS sequence"/>
</dbReference>
<feature type="transmembrane region" description="Helical" evidence="8">
    <location>
        <begin position="524"/>
        <end position="544"/>
    </location>
</feature>
<evidence type="ECO:0000256" key="2">
    <source>
        <dbReference type="ARBA" id="ARBA00009916"/>
    </source>
</evidence>
<evidence type="ECO:0000256" key="8">
    <source>
        <dbReference type="RuleBase" id="RU363058"/>
    </source>
</evidence>
<keyword evidence="7 8" id="KW-0472">Membrane</keyword>
<feature type="transmembrane region" description="Helical" evidence="8">
    <location>
        <begin position="484"/>
        <end position="503"/>
    </location>
</feature>
<dbReference type="Pfam" id="PF01384">
    <property type="entry name" value="PHO4"/>
    <property type="match status" value="1"/>
</dbReference>
<organism evidence="10 11">
    <name type="scientific">Sinanodonta woodiana</name>
    <name type="common">Chinese pond mussel</name>
    <name type="synonym">Anodonta woodiana</name>
    <dbReference type="NCBI Taxonomy" id="1069815"/>
    <lineage>
        <taxon>Eukaryota</taxon>
        <taxon>Metazoa</taxon>
        <taxon>Spiralia</taxon>
        <taxon>Lophotrochozoa</taxon>
        <taxon>Mollusca</taxon>
        <taxon>Bivalvia</taxon>
        <taxon>Autobranchia</taxon>
        <taxon>Heteroconchia</taxon>
        <taxon>Palaeoheterodonta</taxon>
        <taxon>Unionida</taxon>
        <taxon>Unionoidea</taxon>
        <taxon>Unionidae</taxon>
        <taxon>Unioninae</taxon>
        <taxon>Sinanodonta</taxon>
    </lineage>
</organism>
<reference evidence="10 11" key="1">
    <citation type="submission" date="2024-11" db="EMBL/GenBank/DDBJ databases">
        <title>Chromosome-level genome assembly of the freshwater bivalve Anodonta woodiana.</title>
        <authorList>
            <person name="Chen X."/>
        </authorList>
    </citation>
    <scope>NUCLEOTIDE SEQUENCE [LARGE SCALE GENOMIC DNA]</scope>
    <source>
        <strain evidence="10">MN2024</strain>
        <tissue evidence="10">Gills</tissue>
    </source>
</reference>
<feature type="transmembrane region" description="Helical" evidence="8">
    <location>
        <begin position="436"/>
        <end position="455"/>
    </location>
</feature>
<evidence type="ECO:0000256" key="1">
    <source>
        <dbReference type="ARBA" id="ARBA00004141"/>
    </source>
</evidence>
<gene>
    <name evidence="10" type="ORF">ACJMK2_001650</name>
</gene>
<evidence type="ECO:0000256" key="6">
    <source>
        <dbReference type="ARBA" id="ARBA00022989"/>
    </source>
</evidence>
<keyword evidence="3 8" id="KW-0813">Transport</keyword>
<feature type="transmembrane region" description="Helical" evidence="8">
    <location>
        <begin position="100"/>
        <end position="123"/>
    </location>
</feature>
<dbReference type="GO" id="GO:0006817">
    <property type="term" value="P:phosphate ion transport"/>
    <property type="evidence" value="ECO:0007669"/>
    <property type="project" value="UniProtKB-KW"/>
</dbReference>
<feature type="region of interest" description="Disordered" evidence="9">
    <location>
        <begin position="327"/>
        <end position="346"/>
    </location>
</feature>
<keyword evidence="5 8" id="KW-0812">Transmembrane</keyword>
<feature type="transmembrane region" description="Helical" evidence="8">
    <location>
        <begin position="152"/>
        <end position="185"/>
    </location>
</feature>
<evidence type="ECO:0000313" key="11">
    <source>
        <dbReference type="Proteomes" id="UP001634394"/>
    </source>
</evidence>
<comment type="similarity">
    <text evidence="2 8">Belongs to the inorganic phosphate transporter (PiT) (TC 2.A.20) family.</text>
</comment>
<dbReference type="AlphaFoldDB" id="A0ABD3XUR2"/>
<keyword evidence="4 8" id="KW-0592">Phosphate transport</keyword>
<feature type="transmembrane region" description="Helical" evidence="8">
    <location>
        <begin position="21"/>
        <end position="39"/>
    </location>
</feature>
<feature type="region of interest" description="Disordered" evidence="9">
    <location>
        <begin position="409"/>
        <end position="429"/>
    </location>
</feature>
<feature type="compositionally biased region" description="Low complexity" evidence="9">
    <location>
        <begin position="409"/>
        <end position="421"/>
    </location>
</feature>
<dbReference type="EMBL" id="JBJQND010000001">
    <property type="protein sequence ID" value="KAL3889306.1"/>
    <property type="molecule type" value="Genomic_DNA"/>
</dbReference>
<keyword evidence="6 8" id="KW-1133">Transmembrane helix</keyword>
<dbReference type="InterPro" id="IPR001204">
    <property type="entry name" value="Phos_transporter"/>
</dbReference>
<dbReference type="PANTHER" id="PTHR11101:SF80">
    <property type="entry name" value="PHOSPHATE TRANSPORTER"/>
    <property type="match status" value="1"/>
</dbReference>
<sequence length="600" mass="64935">MDHRYQHCLQSRRKMLVPDEYLWMVIVGFIIAFVLAFGIGANDVANSFGTSVGAKVLTLRQACILGTIFEILGAVLIGARVSNTIRKGIISTDAFNGTESVFMVGNVAALSGSCIWMLVATFFKLPVSGTHSIVGATIGFSLVVHGLKGISWATLGLIVASWFISPLLSGLASAGLFLLVHHLVLKKSEPMEYGLRLLPFFYSVTLAINLFSIFYEGSELLHFNKIPLYGTFILTFGPAIIAAFIVRIFVVPYQRRQIIDAMRDAKETEALKKQEEDFSLALEKELSEATNRAVSTYKYDEEFDSRGKNGRQETKFITEDKDNFQPIDLMSNGATSTPINKNGIVPKEKESNIGSEFQDSKITGTASVASSMPLLANSTTQLIGSQGYVNSSCEYANICSSGDSSRVTISTDSSQSDISAQRQEARRKVEDKPETGTLFSFLQILTAVFGSFAHGGNDVSNCIGPVVALWVTATTSSAAQEAPVPIWILVYGGLGISVGLWVWGRRVIQTMGEDLTKITPSSGFCIEIGSALTVLIASNIGIPISTTHCKVGSVVITGRVRSKDTVDWRLFRNIILAWFVTVPVSGGLSAAFMAGLMQAV</sequence>
<evidence type="ECO:0000313" key="10">
    <source>
        <dbReference type="EMBL" id="KAL3889306.1"/>
    </source>
</evidence>
<proteinExistence type="inferred from homology"/>
<comment type="caution">
    <text evidence="10">The sequence shown here is derived from an EMBL/GenBank/DDBJ whole genome shotgun (WGS) entry which is preliminary data.</text>
</comment>
<evidence type="ECO:0000256" key="4">
    <source>
        <dbReference type="ARBA" id="ARBA00022592"/>
    </source>
</evidence>
<feature type="transmembrane region" description="Helical" evidence="8">
    <location>
        <begin position="59"/>
        <end position="79"/>
    </location>
</feature>
<evidence type="ECO:0000256" key="7">
    <source>
        <dbReference type="ARBA" id="ARBA00023136"/>
    </source>
</evidence>